<dbReference type="SUPFAM" id="SSF50965">
    <property type="entry name" value="Galactose oxidase, central domain"/>
    <property type="match status" value="1"/>
</dbReference>
<reference evidence="1" key="1">
    <citation type="submission" date="2020-08" db="EMBL/GenBank/DDBJ databases">
        <title>Multicomponent nature underlies the extraordinary mechanical properties of spider dragline silk.</title>
        <authorList>
            <person name="Kono N."/>
            <person name="Nakamura H."/>
            <person name="Mori M."/>
            <person name="Yoshida Y."/>
            <person name="Ohtoshi R."/>
            <person name="Malay A.D."/>
            <person name="Moran D.A.P."/>
            <person name="Tomita M."/>
            <person name="Numata K."/>
            <person name="Arakawa K."/>
        </authorList>
    </citation>
    <scope>NUCLEOTIDE SEQUENCE</scope>
</reference>
<name>A0A8X6XBN7_9ARAC</name>
<gene>
    <name evidence="1" type="primary">AVEN_129891_1</name>
    <name evidence="1" type="ORF">TNIN_169941</name>
</gene>
<accession>A0A8X6XBN7</accession>
<sequence length="2027" mass="227889">MLLGYRGYSLLEGLEPLFFLSNRYASVPKTMNLFASIIGLAEVLIFLSIQTRPVTSQGNKTLQQTGFAPRLTNFKLDVHRLLEGYRIRKKRHIREDEDLENIDPPNHNMRVGKLSQEYTLSYLSDYNLTFWISFEYQSKIQVLIGTQEGHLILFELSENDDKNARTVALSFNENIAIKAMAFTYFEEQWFVILHSSGDTKWIRFYQKIGRGLEGRQTITLDGEADFDLTYIKGVNYLAVVTFRTSPYQSMLTLYHWTRTQFDKIAVRAVLNARSVTCWEMDGNLYMAVAQEMSEEGDFRVGSPVFFYSARDDEGLKLHQMIDTYGPIKVRHFYASSSHYVIIFGRENATIHWWSNDQFLRWQTLGRTAYASDASVLALTNGEVMIVITFQEEALFFALDGSGHYILTFAMTLSSNLASLQFMYSGKSYYALAQFEDSRPQSVWKLILDSFSLPTANSFDPLQQCLADVSAILNDRQSNLDAAYYNLGRVWLKDRNQTITSEVIVTGKTSSHLPSIIAYVLVVTEHKILPESSMPLVENAIARIKSIIDKIQLSITGSVRKSLKQDIIGNKNFVAVISIPSLNMQSTSVDVFINGLYISRIYQFALRKSGNQLFKFPLRIDHIYSRNVLTNKLNGLQPKDLLLLRGDQEVTGLLKFSNVIADNVLAESINSISVESLVTAGSHQQIKELKSISHFSSHVINVHGKTNGEILREFVKRIVLIFGDSELKGKYTLTSPVEITGDIFLTGLINDYINLDQLALHSVQKHTEQTLKGPFVFTLPHAVLGNLDVAGYINGIDINQLMTLSTDQTISSDIVFDELLTINGNLVVDYVNGIDLDKMAVLKTGSHVVAGFVTFSRPLTADSINMKDNVVLDDVDPSLMLQDIVNHVEGVAEINEVSFHNVIVLGHVIATEGINGIQISELPTTIWLKTINQQIEVPVSLAKITAKADLEVKRVNNLNLDEDFAHSFKNETILSFKSFEQEVVITQHLNVTEAVVNGFDITSFQNEMDRHEEDGTVHGVKTLENLQIFGHVDAKILNNFVVGDIMHNKAFQTVQGEKSFLSEPTTVPGDLVAQNVNFNTFNSIDLQKFIANAVSRTAPKYVITNKAFWSIEAQDLILAEESTLNGINFSRMLNRIVTLNTPQEILSGKRFMEQLVLEKSSTISNLNGEPWSNIVNNVVFVDEYSYITAHKTFNGEFEAGDLLIHGFINEDLHIANLQANALIDGLSKDNFIDIQQDESLDHAQFVSDVVLSNMHVGGLLNGCNITQLRLQTLFANKKDQFVEEKVVVQSIHIIGNLHLKDRVNEIPVEELQLRFITVAGDQIITTPVLVESDLRVAKLNLANLTNNINLAEILRDAVRHSFPQEILGHKSFQDIKADTLTAGALFIIESLDGIDVINVFNNAVMKAGNKKIFGEKIFHSLKADDVVIHGYINGLRLPQDVVLTSTDDRISGHTSVMSGLNLESDVNVFGKIDGVDLDHFIQNRVSLTEEQLVSSSLSFVRDVTILGDINIDGTVNDLVLELVCKVHQDFPLEGQKIFSQDIHILGSLFTPSVNDHDVMQMDLDILRYNREEFIDSLQVFQNTLKAQNSLLTDLINGISLSDIISTFVVVQANYNITLSYFGDLENALAHQINLQMEASGNQILRFAYFLLVQEINMGPTTKILYGYDLTHATGGFSHSMVIWTTEKQCSYLERCCHLEFSHWMRIKRSGRIMIEGDAEPGRFYPIHNPAPAVFDKNFVIWSNVPDVESKWCSNNKSAELVLASLKESGEMEIFMRLKDAPLLSDVKTFRRGHLYAVAGFFFSKKEDEYSSTVVYVFNEVEREWREHQTLPSFGVLSLDITHNVNEDEILLAIGTGMGTYSSIYKWNDDENVFGLLQNIPPQYVTSTLWLNARFVHLLAMSSVSYWPKKEGDCLEFLSGGKIDMYFTLAGDTFLVAASHQLQSVYVYELKGYAGFSLIHSMFVGEVRHLNVFTIGDDVYMTVAVASEPSKLLKVVLQGKHALPKSIENYLPLEQSDEAIPDEKFVSGC</sequence>
<evidence type="ECO:0000313" key="1">
    <source>
        <dbReference type="EMBL" id="GFY49825.1"/>
    </source>
</evidence>
<organism evidence="1 2">
    <name type="scientific">Trichonephila inaurata madagascariensis</name>
    <dbReference type="NCBI Taxonomy" id="2747483"/>
    <lineage>
        <taxon>Eukaryota</taxon>
        <taxon>Metazoa</taxon>
        <taxon>Ecdysozoa</taxon>
        <taxon>Arthropoda</taxon>
        <taxon>Chelicerata</taxon>
        <taxon>Arachnida</taxon>
        <taxon>Araneae</taxon>
        <taxon>Araneomorphae</taxon>
        <taxon>Entelegynae</taxon>
        <taxon>Araneoidea</taxon>
        <taxon>Nephilidae</taxon>
        <taxon>Trichonephila</taxon>
        <taxon>Trichonephila inaurata</taxon>
    </lineage>
</organism>
<evidence type="ECO:0000313" key="2">
    <source>
        <dbReference type="Proteomes" id="UP000886998"/>
    </source>
</evidence>
<dbReference type="InterPro" id="IPR011043">
    <property type="entry name" value="Gal_Oxase/kelch_b-propeller"/>
</dbReference>
<proteinExistence type="predicted"/>
<dbReference type="EMBL" id="BMAV01007181">
    <property type="protein sequence ID" value="GFY49825.1"/>
    <property type="molecule type" value="Genomic_DNA"/>
</dbReference>
<comment type="caution">
    <text evidence="1">The sequence shown here is derived from an EMBL/GenBank/DDBJ whole genome shotgun (WGS) entry which is preliminary data.</text>
</comment>
<protein>
    <submittedName>
        <fullName evidence="1">Uncharacterized protein</fullName>
    </submittedName>
</protein>
<keyword evidence="2" id="KW-1185">Reference proteome</keyword>
<dbReference type="Proteomes" id="UP000886998">
    <property type="component" value="Unassembled WGS sequence"/>
</dbReference>
<dbReference type="OrthoDB" id="6431527at2759"/>